<reference evidence="2 3" key="1">
    <citation type="submission" date="2020-03" db="EMBL/GenBank/DDBJ databases">
        <title>Dissostichus mawsoni Genome sequencing and assembly.</title>
        <authorList>
            <person name="Park H."/>
        </authorList>
    </citation>
    <scope>NUCLEOTIDE SEQUENCE [LARGE SCALE GENOMIC DNA]</scope>
    <source>
        <strain evidence="2">DM0001</strain>
        <tissue evidence="2">Muscle</tissue>
    </source>
</reference>
<evidence type="ECO:0000256" key="1">
    <source>
        <dbReference type="SAM" id="MobiDB-lite"/>
    </source>
</evidence>
<dbReference type="EMBL" id="JAAKFY010000021">
    <property type="protein sequence ID" value="KAF3839927.1"/>
    <property type="molecule type" value="Genomic_DNA"/>
</dbReference>
<dbReference type="Proteomes" id="UP000518266">
    <property type="component" value="Unassembled WGS sequence"/>
</dbReference>
<sequence length="272" mass="29119">MDIFKYTEDTVSDLCTFFFSPATTGLHSLSQMPTQEELNAIDRPGPFKISASISISSPNTHAASFPSEASGGSVYNVPRPACGRILSSSRPPLLSQQLNQSSPERGGVKKREMVSEEEETRQQWIKCDQTGALEVCIVRAPQPLATQASPPLPGAQGRLAAASELQEFFCRKKRCNAVALEVSAACFAQRHLKVCQLSGVRQGAGEVGKGHICKMKGAAAVGCFHRGMERSGSGPSTNTRLIVQVQALCVSDGSPTETKGVQMLVLVRQVGR</sequence>
<evidence type="ECO:0000313" key="3">
    <source>
        <dbReference type="Proteomes" id="UP000518266"/>
    </source>
</evidence>
<feature type="region of interest" description="Disordered" evidence="1">
    <location>
        <begin position="89"/>
        <end position="115"/>
    </location>
</feature>
<feature type="compositionally biased region" description="Low complexity" evidence="1">
    <location>
        <begin position="89"/>
        <end position="103"/>
    </location>
</feature>
<keyword evidence="3" id="KW-1185">Reference proteome</keyword>
<accession>A0A7J5XTM0</accession>
<comment type="caution">
    <text evidence="2">The sequence shown here is derived from an EMBL/GenBank/DDBJ whole genome shotgun (WGS) entry which is preliminary data.</text>
</comment>
<dbReference type="AlphaFoldDB" id="A0A7J5XTM0"/>
<organism evidence="2 3">
    <name type="scientific">Dissostichus mawsoni</name>
    <name type="common">Antarctic cod</name>
    <dbReference type="NCBI Taxonomy" id="36200"/>
    <lineage>
        <taxon>Eukaryota</taxon>
        <taxon>Metazoa</taxon>
        <taxon>Chordata</taxon>
        <taxon>Craniata</taxon>
        <taxon>Vertebrata</taxon>
        <taxon>Euteleostomi</taxon>
        <taxon>Actinopterygii</taxon>
        <taxon>Neopterygii</taxon>
        <taxon>Teleostei</taxon>
        <taxon>Neoteleostei</taxon>
        <taxon>Acanthomorphata</taxon>
        <taxon>Eupercaria</taxon>
        <taxon>Perciformes</taxon>
        <taxon>Notothenioidei</taxon>
        <taxon>Nototheniidae</taxon>
        <taxon>Dissostichus</taxon>
    </lineage>
</organism>
<gene>
    <name evidence="2" type="ORF">F7725_018644</name>
</gene>
<evidence type="ECO:0000313" key="2">
    <source>
        <dbReference type="EMBL" id="KAF3839927.1"/>
    </source>
</evidence>
<protein>
    <submittedName>
        <fullName evidence="2">Uncharacterized protein</fullName>
    </submittedName>
</protein>
<name>A0A7J5XTM0_DISMA</name>
<proteinExistence type="predicted"/>